<feature type="domain" description="Phospholipase D N-terminal" evidence="2">
    <location>
        <begin position="40"/>
        <end position="130"/>
    </location>
</feature>
<dbReference type="EMBL" id="JABBFX010000001">
    <property type="protein sequence ID" value="NML45405.1"/>
    <property type="molecule type" value="Genomic_DNA"/>
</dbReference>
<protein>
    <submittedName>
        <fullName evidence="3">Alkaline phosphatase</fullName>
    </submittedName>
</protein>
<dbReference type="RefSeq" id="WP_169419474.1">
    <property type="nucleotide sequence ID" value="NZ_JABBFX010000001.1"/>
</dbReference>
<evidence type="ECO:0000313" key="3">
    <source>
        <dbReference type="EMBL" id="NML45405.1"/>
    </source>
</evidence>
<evidence type="ECO:0000313" key="4">
    <source>
        <dbReference type="Proteomes" id="UP000541185"/>
    </source>
</evidence>
<dbReference type="PANTHER" id="PTHR43606">
    <property type="entry name" value="PHOSPHATASE, PUTATIVE (AFU_ORTHOLOGUE AFUA_6G08710)-RELATED"/>
    <property type="match status" value="1"/>
</dbReference>
<dbReference type="PROSITE" id="PS51318">
    <property type="entry name" value="TAT"/>
    <property type="match status" value="1"/>
</dbReference>
<dbReference type="SUPFAM" id="SSF56300">
    <property type="entry name" value="Metallo-dependent phosphatases"/>
    <property type="match status" value="1"/>
</dbReference>
<comment type="caution">
    <text evidence="3">The sequence shown here is derived from an EMBL/GenBank/DDBJ whole genome shotgun (WGS) entry which is preliminary data.</text>
</comment>
<gene>
    <name evidence="3" type="ORF">HHL11_16750</name>
</gene>
<dbReference type="Pfam" id="PF09423">
    <property type="entry name" value="PhoD"/>
    <property type="match status" value="1"/>
</dbReference>
<dbReference type="Proteomes" id="UP000541185">
    <property type="component" value="Unassembled WGS sequence"/>
</dbReference>
<reference evidence="3 4" key="1">
    <citation type="submission" date="2020-04" db="EMBL/GenBank/DDBJ databases">
        <title>Ramlibacter sp. G-1-2-2 isolated from soil.</title>
        <authorList>
            <person name="Dahal R.H."/>
        </authorList>
    </citation>
    <scope>NUCLEOTIDE SEQUENCE [LARGE SCALE GENOMIC DNA]</scope>
    <source>
        <strain evidence="3 4">G-1-2-2</strain>
    </source>
</reference>
<dbReference type="Gene3D" id="3.60.21.70">
    <property type="entry name" value="PhoD-like phosphatase"/>
    <property type="match status" value="1"/>
</dbReference>
<dbReference type="InterPro" id="IPR032093">
    <property type="entry name" value="PhoD_N"/>
</dbReference>
<dbReference type="Gene3D" id="2.60.40.380">
    <property type="entry name" value="Purple acid phosphatase-like, N-terminal"/>
    <property type="match status" value="1"/>
</dbReference>
<dbReference type="InterPro" id="IPR029052">
    <property type="entry name" value="Metallo-depent_PP-like"/>
</dbReference>
<sequence>MSNLMDRRHLLRLATATAAAGWLPRSAWSQARIANNPFTLGVASGSPAADSVVLWTRLVAPELASTRLTVRWELAEDESFARIVQRGQAEALPELAHSVHVEPAGLAPDRPYFYRFMAGDWVSTVGRTRTLPAPDAIVQRLRLAYASCQRWEHGYFSAYRHMRADAPDFVLFLGDYIYEYAGAAKAVRRTDGVTVATLAQYRDRYAMHKSDADLQAMHAACGWLFTWDDHEVQNDYAADFGGDVQPPGVDFHARRIAAYQAYYEHMPLRASVLTRALQGMASGAEMRIYSEQRFGRLAQLSLLDCRQYRDPQACSKPNKGSSTLDPAICPIWEDPKRTFLGAAQEQWLDGQLARSGATWNVIGQSTLFGQRDFDPGPTRTLWNDGWDGYPAARQRVLDSLQQHKPSNPVLLGGDVHENWVGHVKADYQRPESVALGVEFCGTSITSRTQHPEQVADRLAPNPHFIHADAMQRGYGIADFTPGALKVQLRLLDDVANPASGIATGSSFVVEAGRARVERA</sequence>
<dbReference type="Pfam" id="PF16655">
    <property type="entry name" value="PhoD_N"/>
    <property type="match status" value="1"/>
</dbReference>
<proteinExistence type="predicted"/>
<name>A0A848H3P1_9BURK</name>
<accession>A0A848H3P1</accession>
<evidence type="ECO:0000259" key="1">
    <source>
        <dbReference type="Pfam" id="PF09423"/>
    </source>
</evidence>
<organism evidence="3 4">
    <name type="scientific">Ramlibacter agri</name>
    <dbReference type="NCBI Taxonomy" id="2728837"/>
    <lineage>
        <taxon>Bacteria</taxon>
        <taxon>Pseudomonadati</taxon>
        <taxon>Pseudomonadota</taxon>
        <taxon>Betaproteobacteria</taxon>
        <taxon>Burkholderiales</taxon>
        <taxon>Comamonadaceae</taxon>
        <taxon>Ramlibacter</taxon>
    </lineage>
</organism>
<dbReference type="InterPro" id="IPR006311">
    <property type="entry name" value="TAT_signal"/>
</dbReference>
<dbReference type="InterPro" id="IPR052900">
    <property type="entry name" value="Phospholipid_Metab_Enz"/>
</dbReference>
<feature type="domain" description="PhoD-like phosphatase metallophosphatase" evidence="1">
    <location>
        <begin position="143"/>
        <end position="487"/>
    </location>
</feature>
<dbReference type="AlphaFoldDB" id="A0A848H3P1"/>
<evidence type="ECO:0000259" key="2">
    <source>
        <dbReference type="Pfam" id="PF16655"/>
    </source>
</evidence>
<dbReference type="PANTHER" id="PTHR43606:SF2">
    <property type="entry name" value="ALKALINE PHOSPHATASE FAMILY PROTEIN (AFU_ORTHOLOGUE AFUA_5G03860)"/>
    <property type="match status" value="1"/>
</dbReference>
<keyword evidence="4" id="KW-1185">Reference proteome</keyword>
<dbReference type="CDD" id="cd07389">
    <property type="entry name" value="MPP_PhoD"/>
    <property type="match status" value="1"/>
</dbReference>
<dbReference type="InterPro" id="IPR038607">
    <property type="entry name" value="PhoD-like_sf"/>
</dbReference>
<dbReference type="InterPro" id="IPR018946">
    <property type="entry name" value="PhoD-like_MPP"/>
</dbReference>